<dbReference type="WBParaSite" id="RSKR_0000605500.1">
    <property type="protein sequence ID" value="RSKR_0000605500.1"/>
    <property type="gene ID" value="RSKR_0000605500"/>
</dbReference>
<reference evidence="2" key="1">
    <citation type="submission" date="2016-11" db="UniProtKB">
        <authorList>
            <consortium name="WormBaseParasite"/>
        </authorList>
    </citation>
    <scope>IDENTIFICATION</scope>
    <source>
        <strain evidence="2">KR3021</strain>
    </source>
</reference>
<accession>A0AC35U122</accession>
<dbReference type="Proteomes" id="UP000095286">
    <property type="component" value="Unplaced"/>
</dbReference>
<protein>
    <submittedName>
        <fullName evidence="2">Catalase domain-containing protein</fullName>
    </submittedName>
</protein>
<evidence type="ECO:0000313" key="2">
    <source>
        <dbReference type="WBParaSite" id="RSKR_0000605500.1"/>
    </source>
</evidence>
<organism evidence="1 2">
    <name type="scientific">Rhabditophanes sp. KR3021</name>
    <dbReference type="NCBI Taxonomy" id="114890"/>
    <lineage>
        <taxon>Eukaryota</taxon>
        <taxon>Metazoa</taxon>
        <taxon>Ecdysozoa</taxon>
        <taxon>Nematoda</taxon>
        <taxon>Chromadorea</taxon>
        <taxon>Rhabditida</taxon>
        <taxon>Tylenchina</taxon>
        <taxon>Panagrolaimomorpha</taxon>
        <taxon>Strongyloidoidea</taxon>
        <taxon>Alloionematidae</taxon>
        <taxon>Rhabditophanes</taxon>
    </lineage>
</organism>
<proteinExistence type="predicted"/>
<evidence type="ECO:0000313" key="1">
    <source>
        <dbReference type="Proteomes" id="UP000095286"/>
    </source>
</evidence>
<sequence>MFSKNADPASNQLENFKNANSKPETLTNSTGAPLGNKLAAMTIGKRGPILLQDIHFIDEMQHFNRERIPERVVHARAAGAHGYLEINHDISKYCKASVFSEVGKRTPLFIRMSTVGGESGSADTARDPRGFAIKMYTEEGNWDLVGNNTPIFFIRDPIFFPSFIHTQKRNPQTHLKDPTAMWDFWSLRPESMHQVMFLMSDRGTPDGLRHMDGFGSHTFKLVNNDGTPCFCKFHFKTNQKIKNLSPEEAEKLAGSDPDYATRDLFNAIEKGDYPSWSFEIQIMTVKESETCGFDAFDVTKVWPHSQFPRIKVGQMVLDRNPTNYFAEVEQVAFSPGHLVPGIEASQDRMLQGRLWGYSDAALHRLGPNHNQIPINCPYRAKSAKHYQRDGLMAVNDNGGKAPNYFPNSFNGPTQVDSANDSLFHVSGDAQRYDNGKDDNTSQPAAFWNKVLKPEERVRLVKNMAGTMKGVKSEIIDRAIKNFSTVSVEMGNMLRAEVDKVNSTVQPKSNL</sequence>
<name>A0AC35U122_9BILA</name>